<reference evidence="1 2" key="1">
    <citation type="submission" date="2017-03" db="EMBL/GenBank/DDBJ databases">
        <title>Genome analysis of strain PAMC 26510.</title>
        <authorList>
            <person name="Oh H.-M."/>
            <person name="Yang J.-A."/>
        </authorList>
    </citation>
    <scope>NUCLEOTIDE SEQUENCE [LARGE SCALE GENOMIC DNA]</scope>
    <source>
        <strain evidence="1 2">PAMC 26510</strain>
    </source>
</reference>
<name>A0A242M588_CABSO</name>
<gene>
    <name evidence="1" type="ORF">PAMC26510_35825</name>
</gene>
<dbReference type="AlphaFoldDB" id="A0A242M588"/>
<dbReference type="RefSeq" id="WP_306299768.1">
    <property type="nucleotide sequence ID" value="NZ_NBTY01000203.1"/>
</dbReference>
<protein>
    <submittedName>
        <fullName evidence="1">Uncharacterized protein</fullName>
    </submittedName>
</protein>
<dbReference type="Proteomes" id="UP000194546">
    <property type="component" value="Unassembled WGS sequence"/>
</dbReference>
<accession>A0A242M588</accession>
<comment type="caution">
    <text evidence="1">The sequence shown here is derived from an EMBL/GenBank/DDBJ whole genome shotgun (WGS) entry which is preliminary data.</text>
</comment>
<proteinExistence type="predicted"/>
<evidence type="ECO:0000313" key="2">
    <source>
        <dbReference type="Proteomes" id="UP000194546"/>
    </source>
</evidence>
<sequence length="48" mass="5521">MANQTQQLALPAPRTYTRTDFTALRAFVQHIALGVIARRYYDPDDRVV</sequence>
<organism evidence="1 2">
    <name type="scientific">Caballeronia sordidicola</name>
    <name type="common">Burkholderia sordidicola</name>
    <dbReference type="NCBI Taxonomy" id="196367"/>
    <lineage>
        <taxon>Bacteria</taxon>
        <taxon>Pseudomonadati</taxon>
        <taxon>Pseudomonadota</taxon>
        <taxon>Betaproteobacteria</taxon>
        <taxon>Burkholderiales</taxon>
        <taxon>Burkholderiaceae</taxon>
        <taxon>Caballeronia</taxon>
    </lineage>
</organism>
<dbReference type="EMBL" id="NBTY01000203">
    <property type="protein sequence ID" value="OTP66191.1"/>
    <property type="molecule type" value="Genomic_DNA"/>
</dbReference>
<evidence type="ECO:0000313" key="1">
    <source>
        <dbReference type="EMBL" id="OTP66191.1"/>
    </source>
</evidence>